<dbReference type="InterPro" id="IPR012341">
    <property type="entry name" value="6hp_glycosidase-like_sf"/>
</dbReference>
<accession>A0A176YUM3</accession>
<keyword evidence="4" id="KW-1185">Reference proteome</keyword>
<protein>
    <submittedName>
        <fullName evidence="3">Amylo-alpha-1,6-glucosidase</fullName>
    </submittedName>
</protein>
<dbReference type="Pfam" id="PF14742">
    <property type="entry name" value="GDE_N_bis"/>
    <property type="match status" value="1"/>
</dbReference>
<gene>
    <name evidence="3" type="ORF">AXW67_24725</name>
</gene>
<feature type="domain" description="Putative glycogen debranching enzyme N-terminal" evidence="1">
    <location>
        <begin position="39"/>
        <end position="232"/>
    </location>
</feature>
<dbReference type="GO" id="GO:0005975">
    <property type="term" value="P:carbohydrate metabolic process"/>
    <property type="evidence" value="ECO:0007669"/>
    <property type="project" value="InterPro"/>
</dbReference>
<reference evidence="3 4" key="1">
    <citation type="submission" date="2016-02" db="EMBL/GenBank/DDBJ databases">
        <title>Draft genome sequence of the strain BR 10247T Bradyrhizobium neotropicale isolated from nodules of Centrolobium paraense.</title>
        <authorList>
            <person name="Simoes-Araujo J.L."/>
            <person name="Barauna A.C."/>
            <person name="Silva K."/>
            <person name="Zilli J.E."/>
        </authorList>
    </citation>
    <scope>NUCLEOTIDE SEQUENCE [LARGE SCALE GENOMIC DNA]</scope>
    <source>
        <strain evidence="3 4">BR 10247</strain>
    </source>
</reference>
<dbReference type="Gene3D" id="1.50.10.10">
    <property type="match status" value="1"/>
</dbReference>
<dbReference type="RefSeq" id="WP_063680945.1">
    <property type="nucleotide sequence ID" value="NZ_LSEF01000090.1"/>
</dbReference>
<dbReference type="InterPro" id="IPR032856">
    <property type="entry name" value="GDE_N_bis"/>
</dbReference>
<evidence type="ECO:0000259" key="1">
    <source>
        <dbReference type="Pfam" id="PF14742"/>
    </source>
</evidence>
<dbReference type="EMBL" id="LSEF01000090">
    <property type="protein sequence ID" value="OAF11406.1"/>
    <property type="molecule type" value="Genomic_DNA"/>
</dbReference>
<dbReference type="Proteomes" id="UP000077173">
    <property type="component" value="Unassembled WGS sequence"/>
</dbReference>
<sequence>MAAEAVTHIVSVSRTVEAVAEQAFYIPMTGPAARPRRSLKHDDTFIVLDSHGDIGASAGGPDGLFHCDTRYLARLELVLDDLQPLLLGSNLRDDNSGLTVDLTNPDIYRQGHLVLQKDLLHIVRTIFLWRGAAYQRVGVQNHGEQRASFELTLLFDNDFADLFEVRGERRARRGTGSSRLLGPTDVLFEYRGLDDAERTTGLHFDPRPTRLSVNAATWQLELDPHEAKSLFVAVSCNRPRAQKPARFFRGLLAHRREMRQSTVGAASIETSNNIFNEVLCQAMADLNMLMTETPQGRYPYAGIPWYSTTFGRDGLITALQMLWVDPRVAKGVLRRLAHFQAKSVDPLADAAPGKILHEMRGGEMAALREVPFAQYYGSVDSTALFVLLAGRYFERTGDEETLIELWPAIEAALAWIDGPGDPDQDGFVEYQRATEKGLANQGWKDSYDAIFHADGQLAEGNIALAEVQGYVYAAKQLAARCALRLGKPERVRQLEKEANALAEQFESAFWCEELGTYALALDGKKRPCKVRTSNAGQLLFSGMIREDRARRVAADLMQPHFFSGWGIRTVARGEVRYNPMSYHDGSVWPHDNALIALGLAQYGLKHSVAHVFKGLFEAATYMDLRRLPELFCGFRREKRRGPTLYPVACAPQAWASATPFTLLEAALGIEFDVARREIRLLNPHLPAFLNEVILHDLRLGDSSVDLRVSRHGDDVALEVLRTRGQIQVSIVLAR</sequence>
<evidence type="ECO:0000313" key="3">
    <source>
        <dbReference type="EMBL" id="OAF11406.1"/>
    </source>
</evidence>
<dbReference type="Pfam" id="PF22422">
    <property type="entry name" value="MGH1-like_GH"/>
    <property type="match status" value="1"/>
</dbReference>
<dbReference type="SUPFAM" id="SSF48208">
    <property type="entry name" value="Six-hairpin glycosidases"/>
    <property type="match status" value="1"/>
</dbReference>
<comment type="caution">
    <text evidence="3">The sequence shown here is derived from an EMBL/GenBank/DDBJ whole genome shotgun (WGS) entry which is preliminary data.</text>
</comment>
<evidence type="ECO:0000259" key="2">
    <source>
        <dbReference type="Pfam" id="PF22422"/>
    </source>
</evidence>
<dbReference type="InterPro" id="IPR054491">
    <property type="entry name" value="MGH1-like_GH"/>
</dbReference>
<dbReference type="AlphaFoldDB" id="A0A176YUM3"/>
<evidence type="ECO:0000313" key="4">
    <source>
        <dbReference type="Proteomes" id="UP000077173"/>
    </source>
</evidence>
<feature type="domain" description="Mannosylglycerate hydrolase MGH1-like glycoside hydrolase" evidence="2">
    <location>
        <begin position="317"/>
        <end position="619"/>
    </location>
</feature>
<name>A0A176YUM3_9BRAD</name>
<dbReference type="InterPro" id="IPR008928">
    <property type="entry name" value="6-hairpin_glycosidase_sf"/>
</dbReference>
<organism evidence="3 4">
    <name type="scientific">Bradyrhizobium neotropicale</name>
    <dbReference type="NCBI Taxonomy" id="1497615"/>
    <lineage>
        <taxon>Bacteria</taxon>
        <taxon>Pseudomonadati</taxon>
        <taxon>Pseudomonadota</taxon>
        <taxon>Alphaproteobacteria</taxon>
        <taxon>Hyphomicrobiales</taxon>
        <taxon>Nitrobacteraceae</taxon>
        <taxon>Bradyrhizobium</taxon>
    </lineage>
</organism>
<proteinExistence type="predicted"/>